<dbReference type="HAMAP" id="MF_00103">
    <property type="entry name" value="Fapy_DNA_glycosyl"/>
    <property type="match status" value="1"/>
</dbReference>
<feature type="binding site" evidence="15">
    <location>
        <position position="109"/>
    </location>
    <ligand>
        <name>DNA</name>
        <dbReference type="ChEBI" id="CHEBI:16991"/>
    </ligand>
</feature>
<keyword evidence="5 15" id="KW-0227">DNA damage</keyword>
<accession>A0A2P5T1A4</accession>
<reference evidence="18 19" key="1">
    <citation type="journal article" date="2018" name="Genome Biol. Evol.">
        <title>Cladogenesis and Genomic Streamlining in Extracellular Endosymbionts of Tropical Stink Bugs.</title>
        <authorList>
            <person name="Otero-Bravo A."/>
            <person name="Goffredi S."/>
            <person name="Sabree Z.L."/>
        </authorList>
    </citation>
    <scope>NUCLEOTIDE SEQUENCE [LARGE SCALE GENOMIC DNA]</scope>
    <source>
        <strain evidence="18 19">SoEO</strain>
    </source>
</reference>
<name>A0A2P5T1A4_9GAMM</name>
<dbReference type="InterPro" id="IPR010979">
    <property type="entry name" value="Ribosomal_uS13-like_H2TH"/>
</dbReference>
<gene>
    <name evidence="15" type="primary">mutM</name>
    <name evidence="15" type="synonym">fpg</name>
    <name evidence="18" type="ORF">CRV09_03035</name>
</gene>
<dbReference type="GO" id="GO:0034039">
    <property type="term" value="F:8-oxo-7,8-dihydroguanine DNA N-glycosylase activity"/>
    <property type="evidence" value="ECO:0007669"/>
    <property type="project" value="TreeGrafter"/>
</dbReference>
<evidence type="ECO:0000313" key="19">
    <source>
        <dbReference type="Proteomes" id="UP000295937"/>
    </source>
</evidence>
<dbReference type="InterPro" id="IPR010663">
    <property type="entry name" value="Znf_FPG/IleRS"/>
</dbReference>
<dbReference type="InterPro" id="IPR000214">
    <property type="entry name" value="Znf_DNA_glyclase/AP_lyase"/>
</dbReference>
<feature type="domain" description="FPG-type" evidence="16">
    <location>
        <begin position="235"/>
        <end position="269"/>
    </location>
</feature>
<evidence type="ECO:0000259" key="16">
    <source>
        <dbReference type="PROSITE" id="PS51066"/>
    </source>
</evidence>
<dbReference type="InterPro" id="IPR015886">
    <property type="entry name" value="H2TH_FPG"/>
</dbReference>
<dbReference type="AlphaFoldDB" id="A0A2P5T1A4"/>
<evidence type="ECO:0000256" key="10">
    <source>
        <dbReference type="ARBA" id="ARBA00023204"/>
    </source>
</evidence>
<dbReference type="PANTHER" id="PTHR22993">
    <property type="entry name" value="FORMAMIDOPYRIMIDINE-DNA GLYCOSYLASE"/>
    <property type="match status" value="1"/>
</dbReference>
<dbReference type="GO" id="GO:0140078">
    <property type="term" value="F:class I DNA-(apurinic or apyrimidinic site) endonuclease activity"/>
    <property type="evidence" value="ECO:0007669"/>
    <property type="project" value="UniProtKB-EC"/>
</dbReference>
<feature type="binding site" evidence="15">
    <location>
        <position position="90"/>
    </location>
    <ligand>
        <name>DNA</name>
        <dbReference type="ChEBI" id="CHEBI:16991"/>
    </ligand>
</feature>
<evidence type="ECO:0000256" key="9">
    <source>
        <dbReference type="ARBA" id="ARBA00023125"/>
    </source>
</evidence>
<evidence type="ECO:0000256" key="11">
    <source>
        <dbReference type="ARBA" id="ARBA00023239"/>
    </source>
</evidence>
<dbReference type="Proteomes" id="UP000295937">
    <property type="component" value="Unassembled WGS sequence"/>
</dbReference>
<dbReference type="EC" id="4.2.99.18" evidence="15"/>
<comment type="similarity">
    <text evidence="2 15">Belongs to the FPG family.</text>
</comment>
<dbReference type="Gene3D" id="1.10.8.50">
    <property type="match status" value="1"/>
</dbReference>
<dbReference type="Pfam" id="PF06831">
    <property type="entry name" value="H2TH"/>
    <property type="match status" value="1"/>
</dbReference>
<keyword evidence="9 15" id="KW-0238">DNA-binding</keyword>
<evidence type="ECO:0000256" key="7">
    <source>
        <dbReference type="ARBA" id="ARBA00022801"/>
    </source>
</evidence>
<evidence type="ECO:0000256" key="5">
    <source>
        <dbReference type="ARBA" id="ARBA00022763"/>
    </source>
</evidence>
<evidence type="ECO:0000256" key="2">
    <source>
        <dbReference type="ARBA" id="ARBA00009409"/>
    </source>
</evidence>
<dbReference type="SUPFAM" id="SSF57716">
    <property type="entry name" value="Glucocorticoid receptor-like (DNA-binding domain)"/>
    <property type="match status" value="1"/>
</dbReference>
<dbReference type="SUPFAM" id="SSF81624">
    <property type="entry name" value="N-terminal domain of MutM-like DNA repair proteins"/>
    <property type="match status" value="1"/>
</dbReference>
<keyword evidence="6 15" id="KW-0863">Zinc-finger</keyword>
<evidence type="ECO:0000256" key="4">
    <source>
        <dbReference type="ARBA" id="ARBA00022723"/>
    </source>
</evidence>
<dbReference type="SUPFAM" id="SSF46946">
    <property type="entry name" value="S13-like H2TH domain"/>
    <property type="match status" value="1"/>
</dbReference>
<dbReference type="NCBIfam" id="NF002211">
    <property type="entry name" value="PRK01103.1"/>
    <property type="match status" value="1"/>
</dbReference>
<dbReference type="PROSITE" id="PS01242">
    <property type="entry name" value="ZF_FPG_1"/>
    <property type="match status" value="1"/>
</dbReference>
<feature type="domain" description="Formamidopyrimidine-DNA glycosylase catalytic" evidence="17">
    <location>
        <begin position="2"/>
        <end position="112"/>
    </location>
</feature>
<evidence type="ECO:0000256" key="1">
    <source>
        <dbReference type="ARBA" id="ARBA00001668"/>
    </source>
</evidence>
<dbReference type="RefSeq" id="WP_136132687.1">
    <property type="nucleotide sequence ID" value="NZ_PDKR01000005.1"/>
</dbReference>
<dbReference type="NCBIfam" id="TIGR00577">
    <property type="entry name" value="fpg"/>
    <property type="match status" value="1"/>
</dbReference>
<keyword evidence="4 15" id="KW-0479">Metal-binding</keyword>
<evidence type="ECO:0000256" key="3">
    <source>
        <dbReference type="ARBA" id="ARBA00011245"/>
    </source>
</evidence>
<evidence type="ECO:0000256" key="14">
    <source>
        <dbReference type="ARBA" id="ARBA00044632"/>
    </source>
</evidence>
<dbReference type="Gene3D" id="3.20.190.10">
    <property type="entry name" value="MutM-like, N-terminal"/>
    <property type="match status" value="1"/>
</dbReference>
<dbReference type="SMART" id="SM00898">
    <property type="entry name" value="Fapy_DNA_glyco"/>
    <property type="match status" value="1"/>
</dbReference>
<evidence type="ECO:0000256" key="12">
    <source>
        <dbReference type="ARBA" id="ARBA00023268"/>
    </source>
</evidence>
<feature type="binding site" evidence="15">
    <location>
        <position position="150"/>
    </location>
    <ligand>
        <name>DNA</name>
        <dbReference type="ChEBI" id="CHEBI:16991"/>
    </ligand>
</feature>
<feature type="active site" description="Proton donor" evidence="15">
    <location>
        <position position="3"/>
    </location>
</feature>
<comment type="function">
    <text evidence="15">Involved in base excision repair of DNA damaged by oxidation or by mutagenic agents. Acts as DNA glycosylase that recognizes and removes damaged bases. Has a preference for oxidized purines, such as 7,8-dihydro-8-oxoguanine (8-oxoG). Has AP (apurinic/apyrimidinic) lyase activity and introduces nicks in the DNA strand. Cleaves the DNA backbone by beta-delta elimination to generate a single-strand break at the site of the removed base with both 3'- and 5'-phosphates.</text>
</comment>
<dbReference type="CDD" id="cd08966">
    <property type="entry name" value="EcFpg-like_N"/>
    <property type="match status" value="1"/>
</dbReference>
<dbReference type="Pfam" id="PF06827">
    <property type="entry name" value="zf-FPG_IleRS"/>
    <property type="match status" value="1"/>
</dbReference>
<evidence type="ECO:0000259" key="17">
    <source>
        <dbReference type="PROSITE" id="PS51068"/>
    </source>
</evidence>
<dbReference type="PROSITE" id="PS51068">
    <property type="entry name" value="FPG_CAT"/>
    <property type="match status" value="1"/>
</dbReference>
<feature type="active site" description="Proton donor; for beta-elimination activity" evidence="15">
    <location>
        <position position="57"/>
    </location>
</feature>
<dbReference type="InterPro" id="IPR015887">
    <property type="entry name" value="DNA_glyclase_Znf_dom_DNA_BS"/>
</dbReference>
<evidence type="ECO:0000313" key="18">
    <source>
        <dbReference type="EMBL" id="PPI88379.1"/>
    </source>
</evidence>
<dbReference type="FunFam" id="3.20.190.10:FF:000001">
    <property type="entry name" value="Formamidopyrimidine-DNA glycosylase"/>
    <property type="match status" value="1"/>
</dbReference>
<dbReference type="PROSITE" id="PS51066">
    <property type="entry name" value="ZF_FPG_2"/>
    <property type="match status" value="1"/>
</dbReference>
<comment type="caution">
    <text evidence="18">The sequence shown here is derived from an EMBL/GenBank/DDBJ whole genome shotgun (WGS) entry which is preliminary data.</text>
</comment>
<evidence type="ECO:0000256" key="13">
    <source>
        <dbReference type="ARBA" id="ARBA00023295"/>
    </source>
</evidence>
<dbReference type="OrthoDB" id="9800855at2"/>
<comment type="catalytic activity">
    <reaction evidence="14 15">
        <text>2'-deoxyribonucleotide-(2'-deoxyribose 5'-phosphate)-2'-deoxyribonucleotide-DNA = a 3'-end 2'-deoxyribonucleotide-(2,3-dehydro-2,3-deoxyribose 5'-phosphate)-DNA + a 5'-end 5'-phospho-2'-deoxyribonucleoside-DNA + H(+)</text>
        <dbReference type="Rhea" id="RHEA:66592"/>
        <dbReference type="Rhea" id="RHEA-COMP:13180"/>
        <dbReference type="Rhea" id="RHEA-COMP:16897"/>
        <dbReference type="Rhea" id="RHEA-COMP:17067"/>
        <dbReference type="ChEBI" id="CHEBI:15378"/>
        <dbReference type="ChEBI" id="CHEBI:136412"/>
        <dbReference type="ChEBI" id="CHEBI:157695"/>
        <dbReference type="ChEBI" id="CHEBI:167181"/>
        <dbReference type="EC" id="4.2.99.18"/>
    </reaction>
</comment>
<evidence type="ECO:0000256" key="8">
    <source>
        <dbReference type="ARBA" id="ARBA00022833"/>
    </source>
</evidence>
<dbReference type="EMBL" id="PDKR01000005">
    <property type="protein sequence ID" value="PPI88379.1"/>
    <property type="molecule type" value="Genomic_DNA"/>
</dbReference>
<dbReference type="EC" id="3.2.2.23" evidence="15"/>
<dbReference type="SMART" id="SM01232">
    <property type="entry name" value="H2TH"/>
    <property type="match status" value="1"/>
</dbReference>
<dbReference type="GO" id="GO:0008270">
    <property type="term" value="F:zinc ion binding"/>
    <property type="evidence" value="ECO:0007669"/>
    <property type="project" value="UniProtKB-UniRule"/>
</dbReference>
<dbReference type="InterPro" id="IPR035937">
    <property type="entry name" value="FPG_N"/>
</dbReference>
<keyword evidence="11 15" id="KW-0456">Lyase</keyword>
<comment type="catalytic activity">
    <reaction evidence="1 15">
        <text>Hydrolysis of DNA containing ring-opened 7-methylguanine residues, releasing 2,6-diamino-4-hydroxy-5-(N-methyl)formamidopyrimidine.</text>
        <dbReference type="EC" id="3.2.2.23"/>
    </reaction>
</comment>
<keyword evidence="7 15" id="KW-0378">Hydrolase</keyword>
<dbReference type="InterPro" id="IPR012319">
    <property type="entry name" value="FPG_cat"/>
</dbReference>
<feature type="active site" description="Schiff-base intermediate with DNA" evidence="15">
    <location>
        <position position="2"/>
    </location>
</feature>
<proteinExistence type="inferred from homology"/>
<dbReference type="InterPro" id="IPR020629">
    <property type="entry name" value="FPG_Glyclase"/>
</dbReference>
<keyword evidence="8 15" id="KW-0862">Zinc</keyword>
<dbReference type="FunFam" id="1.10.8.50:FF:000003">
    <property type="entry name" value="Formamidopyrimidine-DNA glycosylase"/>
    <property type="match status" value="1"/>
</dbReference>
<sequence>MPELPEVESYRISIEPYLLNQVITHIIVRNVNLRYPVSDKIIKIENQVILSIKRRAKYLILELNQGFIIIHFGMSGKLTLLNRYIFPKKHDHIDVFIKNGNILRYTDERRFGLFLWSDDLLKNRLFQHLGVEPLSDEFNTNYLIKKLSSRKTIIKQVVMNNKIVVGIGNIYANESLFAAGIIPMRPSISLNIQEIELLVNSIKMILLQSIEKGGTTFRNFLQSNGKPGCFTEKLKVYGRANKPCLICKRYIIKEMHIKRSSYWCPNCQC</sequence>
<keyword evidence="13 15" id="KW-0326">Glycosidase</keyword>
<organism evidence="18 19">
    <name type="scientific">Candidatus Pantoea edessiphila</name>
    <dbReference type="NCBI Taxonomy" id="2044610"/>
    <lineage>
        <taxon>Bacteria</taxon>
        <taxon>Pseudomonadati</taxon>
        <taxon>Pseudomonadota</taxon>
        <taxon>Gammaproteobacteria</taxon>
        <taxon>Enterobacterales</taxon>
        <taxon>Erwiniaceae</taxon>
        <taxon>Pantoea</taxon>
    </lineage>
</organism>
<dbReference type="PANTHER" id="PTHR22993:SF9">
    <property type="entry name" value="FORMAMIDOPYRIMIDINE-DNA GLYCOSYLASE"/>
    <property type="match status" value="1"/>
</dbReference>
<dbReference type="Pfam" id="PF01149">
    <property type="entry name" value="Fapy_DNA_glyco"/>
    <property type="match status" value="1"/>
</dbReference>
<dbReference type="GO" id="GO:0003684">
    <property type="term" value="F:damaged DNA binding"/>
    <property type="evidence" value="ECO:0007669"/>
    <property type="project" value="InterPro"/>
</dbReference>
<keyword evidence="10 15" id="KW-0234">DNA repair</keyword>
<evidence type="ECO:0000256" key="6">
    <source>
        <dbReference type="ARBA" id="ARBA00022771"/>
    </source>
</evidence>
<comment type="subunit">
    <text evidence="3 15">Monomer.</text>
</comment>
<dbReference type="GO" id="GO:0006284">
    <property type="term" value="P:base-excision repair"/>
    <property type="evidence" value="ECO:0007669"/>
    <property type="project" value="InterPro"/>
</dbReference>
<evidence type="ECO:0000256" key="15">
    <source>
        <dbReference type="HAMAP-Rule" id="MF_00103"/>
    </source>
</evidence>
<feature type="active site" description="Proton donor; for delta-elimination activity" evidence="15">
    <location>
        <position position="259"/>
    </location>
</feature>
<comment type="cofactor">
    <cofactor evidence="15">
        <name>Zn(2+)</name>
        <dbReference type="ChEBI" id="CHEBI:29105"/>
    </cofactor>
    <text evidence="15">Binds 1 zinc ion per subunit.</text>
</comment>
<protein>
    <recommendedName>
        <fullName evidence="15">Formamidopyrimidine-DNA glycosylase</fullName>
        <shortName evidence="15">Fapy-DNA glycosylase</shortName>
        <ecNumber evidence="15">3.2.2.23</ecNumber>
    </recommendedName>
    <alternativeName>
        <fullName evidence="15">DNA-(apurinic or apyrimidinic site) lyase MutM</fullName>
        <shortName evidence="15">AP lyase MutM</shortName>
        <ecNumber evidence="15">4.2.99.18</ecNumber>
    </alternativeName>
</protein>
<keyword evidence="12 15" id="KW-0511">Multifunctional enzyme</keyword>